<feature type="domain" description="G" evidence="3">
    <location>
        <begin position="123"/>
        <end position="254"/>
    </location>
</feature>
<keyword evidence="5" id="KW-1185">Reference proteome</keyword>
<dbReference type="GO" id="GO:0005525">
    <property type="term" value="F:GTP binding"/>
    <property type="evidence" value="ECO:0007669"/>
    <property type="project" value="InterPro"/>
</dbReference>
<feature type="coiled-coil region" evidence="1">
    <location>
        <begin position="364"/>
        <end position="391"/>
    </location>
</feature>
<keyword evidence="1" id="KW-0175">Coiled coil</keyword>
<dbReference type="Pfam" id="PF01926">
    <property type="entry name" value="MMR_HSR1"/>
    <property type="match status" value="1"/>
</dbReference>
<dbReference type="AlphaFoldDB" id="A0A7R8X9N2"/>
<accession>A0A7R8X9N2</accession>
<dbReference type="InterPro" id="IPR027417">
    <property type="entry name" value="P-loop_NTPase"/>
</dbReference>
<dbReference type="PANTHER" id="PTHR32046:SF14">
    <property type="match status" value="1"/>
</dbReference>
<organism evidence="4">
    <name type="scientific">Darwinula stevensoni</name>
    <dbReference type="NCBI Taxonomy" id="69355"/>
    <lineage>
        <taxon>Eukaryota</taxon>
        <taxon>Metazoa</taxon>
        <taxon>Ecdysozoa</taxon>
        <taxon>Arthropoda</taxon>
        <taxon>Crustacea</taxon>
        <taxon>Oligostraca</taxon>
        <taxon>Ostracoda</taxon>
        <taxon>Podocopa</taxon>
        <taxon>Podocopida</taxon>
        <taxon>Darwinulocopina</taxon>
        <taxon>Darwinuloidea</taxon>
        <taxon>Darwinulidae</taxon>
        <taxon>Darwinula</taxon>
    </lineage>
</organism>
<evidence type="ECO:0000313" key="4">
    <source>
        <dbReference type="EMBL" id="CAD7245464.1"/>
    </source>
</evidence>
<proteinExistence type="predicted"/>
<evidence type="ECO:0000259" key="3">
    <source>
        <dbReference type="Pfam" id="PF01926"/>
    </source>
</evidence>
<dbReference type="CDD" id="cd00882">
    <property type="entry name" value="Ras_like_GTPase"/>
    <property type="match status" value="1"/>
</dbReference>
<evidence type="ECO:0000313" key="5">
    <source>
        <dbReference type="Proteomes" id="UP000677054"/>
    </source>
</evidence>
<dbReference type="SUPFAM" id="SSF52540">
    <property type="entry name" value="P-loop containing nucleoside triphosphate hydrolases"/>
    <property type="match status" value="2"/>
</dbReference>
<dbReference type="PANTHER" id="PTHR32046">
    <property type="entry name" value="G DOMAIN-CONTAINING PROTEIN"/>
    <property type="match status" value="1"/>
</dbReference>
<dbReference type="Gene3D" id="3.40.50.300">
    <property type="entry name" value="P-loop containing nucleotide triphosphate hydrolases"/>
    <property type="match status" value="1"/>
</dbReference>
<reference evidence="4" key="1">
    <citation type="submission" date="2020-11" db="EMBL/GenBank/DDBJ databases">
        <authorList>
            <person name="Tran Van P."/>
        </authorList>
    </citation>
    <scope>NUCLEOTIDE SEQUENCE</scope>
</reference>
<evidence type="ECO:0000256" key="2">
    <source>
        <dbReference type="SAM" id="MobiDB-lite"/>
    </source>
</evidence>
<dbReference type="EMBL" id="CAJPEV010000859">
    <property type="protein sequence ID" value="CAG0889139.1"/>
    <property type="molecule type" value="Genomic_DNA"/>
</dbReference>
<gene>
    <name evidence="4" type="ORF">DSTB1V02_LOCUS5337</name>
</gene>
<dbReference type="OrthoDB" id="2386367at2759"/>
<name>A0A7R8X9N2_9CRUS</name>
<evidence type="ECO:0000256" key="1">
    <source>
        <dbReference type="SAM" id="Coils"/>
    </source>
</evidence>
<protein>
    <recommendedName>
        <fullName evidence="3">G domain-containing protein</fullName>
    </recommendedName>
</protein>
<dbReference type="Proteomes" id="UP000677054">
    <property type="component" value="Unassembled WGS sequence"/>
</dbReference>
<feature type="region of interest" description="Disordered" evidence="2">
    <location>
        <begin position="1"/>
        <end position="71"/>
    </location>
</feature>
<feature type="compositionally biased region" description="Polar residues" evidence="2">
    <location>
        <begin position="1"/>
        <end position="11"/>
    </location>
</feature>
<sequence length="610" mass="69187">MTNHVDTSTPKHSVPFARPLRPARNQFKPREDPTGDITPKAAPQKKVNEGTGDGEPKDPPEITTPRKEETLAQRMKKTCKNIDGFIYELPKNGIMKDQPNKLAKVEIGDRGPTSAAGSGKVLMLVGGTGAGKSTLINSMANYVYGVKLEDDFRFKLIVDEGRKPSVKSQTKWITAYVLHHQPGYAFPCTLTLIDTPGFDDTEGLQEDEKLRDQLRKLFSQGGNIGVDQLDGVCFVVQASQARLTTSQKYIYDAILAVLGKDIEKIIYVLTTFSDFQNPPVLATVREAGIPYKKHFEVNNQAIFVKSDDEPNELVKCFWSMGYRSFKKLFKVIIHAEPVSLTLTKEVLQQRKHLEAALQGILPQINTATGRLEQLRETYAALRQHEAEMNANKNFRYTVKVVKRMKVDLDVGTYATNCLTCNMTCHFPCSVENDKDKNTCSAMHTVGTITCCQICPWKCAWDEHVNSKYRFKIYVEDEMHTFTNLQKRYEAAVGKRLSTKDVLNTLIKDFNQERAKVYEHTKKAHECLQILDQIALKPNPLSILEYIDLLINNEERQGNAECIQRMKYLEDAKRKVELAKKLKENFDPFEACMKEFTELGMDISVFDPHPD</sequence>
<feature type="compositionally biased region" description="Basic and acidic residues" evidence="2">
    <location>
        <begin position="54"/>
        <end position="71"/>
    </location>
</feature>
<dbReference type="InterPro" id="IPR006073">
    <property type="entry name" value="GTP-bd"/>
</dbReference>
<dbReference type="EMBL" id="LR900376">
    <property type="protein sequence ID" value="CAD7245464.1"/>
    <property type="molecule type" value="Genomic_DNA"/>
</dbReference>